<dbReference type="EMBL" id="NKXS01004559">
    <property type="protein sequence ID" value="PIN05981.1"/>
    <property type="molecule type" value="Genomic_DNA"/>
</dbReference>
<feature type="transmembrane region" description="Helical" evidence="7">
    <location>
        <begin position="333"/>
        <end position="352"/>
    </location>
</feature>
<feature type="transmembrane region" description="Helical" evidence="7">
    <location>
        <begin position="158"/>
        <end position="177"/>
    </location>
</feature>
<keyword evidence="4 7" id="KW-1133">Transmembrane helix</keyword>
<dbReference type="NCBIfam" id="NF001923">
    <property type="entry name" value="PRK00701.1"/>
    <property type="match status" value="1"/>
</dbReference>
<feature type="transmembrane region" description="Helical" evidence="7">
    <location>
        <begin position="372"/>
        <end position="391"/>
    </location>
</feature>
<comment type="caution">
    <text evidence="8">The sequence shown here is derived from an EMBL/GenBank/DDBJ whole genome shotgun (WGS) entry which is preliminary data.</text>
</comment>
<feature type="transmembrane region" description="Helical" evidence="7">
    <location>
        <begin position="127"/>
        <end position="152"/>
    </location>
</feature>
<keyword evidence="3 7" id="KW-0812">Transmembrane</keyword>
<comment type="similarity">
    <text evidence="2">Belongs to the NRAMP (TC 2.A.55) family.</text>
</comment>
<evidence type="ECO:0000313" key="9">
    <source>
        <dbReference type="Proteomes" id="UP000231279"/>
    </source>
</evidence>
<feature type="transmembrane region" description="Helical" evidence="7">
    <location>
        <begin position="467"/>
        <end position="495"/>
    </location>
</feature>
<feature type="compositionally biased region" description="Polar residues" evidence="6">
    <location>
        <begin position="13"/>
        <end position="24"/>
    </location>
</feature>
<dbReference type="Pfam" id="PF01566">
    <property type="entry name" value="Nramp"/>
    <property type="match status" value="1"/>
</dbReference>
<evidence type="ECO:0000256" key="3">
    <source>
        <dbReference type="ARBA" id="ARBA00022692"/>
    </source>
</evidence>
<accession>A0A2G9GKZ5</accession>
<gene>
    <name evidence="8" type="ORF">CDL12_21474</name>
</gene>
<evidence type="ECO:0000256" key="4">
    <source>
        <dbReference type="ARBA" id="ARBA00022989"/>
    </source>
</evidence>
<feature type="transmembrane region" description="Helical" evidence="7">
    <location>
        <begin position="85"/>
        <end position="107"/>
    </location>
</feature>
<dbReference type="AlphaFoldDB" id="A0A2G9GKZ5"/>
<organism evidence="8 9">
    <name type="scientific">Handroanthus impetiginosus</name>
    <dbReference type="NCBI Taxonomy" id="429701"/>
    <lineage>
        <taxon>Eukaryota</taxon>
        <taxon>Viridiplantae</taxon>
        <taxon>Streptophyta</taxon>
        <taxon>Embryophyta</taxon>
        <taxon>Tracheophyta</taxon>
        <taxon>Spermatophyta</taxon>
        <taxon>Magnoliopsida</taxon>
        <taxon>eudicotyledons</taxon>
        <taxon>Gunneridae</taxon>
        <taxon>Pentapetalae</taxon>
        <taxon>asterids</taxon>
        <taxon>lamiids</taxon>
        <taxon>Lamiales</taxon>
        <taxon>Bignoniaceae</taxon>
        <taxon>Crescentiina</taxon>
        <taxon>Tabebuia alliance</taxon>
        <taxon>Handroanthus</taxon>
    </lineage>
</organism>
<dbReference type="InterPro" id="IPR001046">
    <property type="entry name" value="NRAMP_fam"/>
</dbReference>
<dbReference type="HAMAP" id="MF_00221">
    <property type="entry name" value="NRAMP"/>
    <property type="match status" value="1"/>
</dbReference>
<evidence type="ECO:0000256" key="5">
    <source>
        <dbReference type="ARBA" id="ARBA00023136"/>
    </source>
</evidence>
<feature type="region of interest" description="Disordered" evidence="6">
    <location>
        <begin position="1"/>
        <end position="24"/>
    </location>
</feature>
<dbReference type="NCBIfam" id="NF037982">
    <property type="entry name" value="Nramp_1"/>
    <property type="match status" value="1"/>
</dbReference>
<evidence type="ECO:0000256" key="6">
    <source>
        <dbReference type="SAM" id="MobiDB-lite"/>
    </source>
</evidence>
<dbReference type="STRING" id="429701.A0A2G9GKZ5"/>
<evidence type="ECO:0000256" key="1">
    <source>
        <dbReference type="ARBA" id="ARBA00004141"/>
    </source>
</evidence>
<keyword evidence="5 7" id="KW-0472">Membrane</keyword>
<name>A0A2G9GKZ5_9LAMI</name>
<sequence>MSSPEMAAPPSQQPQFMTSGGSRTHPNELLNENIEYDQIVVPDRKSWKNLLQYMGPGFLVSIAYIDPGNFQTDLQAGAQYKYGLLWIILLASCAALIIQSLAANLGVVTGKHLAEHCRLEYPKIPNFILWFLAEIAVVACDIPEVIGTAFALNMLFRIPLWCGVLITGLSTLFLLLLQQYGVRKLEILIAFLVSTIAACFFAELRYAKPDSSEVLRGLFVPQLKGSGATKLAISLLGAMVMPHNLFLHSALVLSRKIPRSVTGIKEACRFYLIESGIALMVAFLINVSVISVSGAVCNSSNLNSDGLESCKNLDLNEASFLLKNVLGSWSSKLFAVALLASGQSSTITGTYAGQYVMQGFLDLRLKPWIRNCLTRCLAIVPSLIVAIIGGSSGAGNLIIIASMILSFELPFALIPLLKFTSSKTKMGAHANSVSVSATTWIIGSLIIGINIYYLADKLISSLRHSHLNIVGIIFCGFLGFSAMIVYLACITYLVIRKNREGTHLIALTASEGGEMANGREDLANMQLPQTRSSDDHD</sequence>
<dbReference type="GO" id="GO:0034755">
    <property type="term" value="P:iron ion transmembrane transport"/>
    <property type="evidence" value="ECO:0007669"/>
    <property type="project" value="TreeGrafter"/>
</dbReference>
<dbReference type="PRINTS" id="PR00447">
    <property type="entry name" value="NATRESASSCMP"/>
</dbReference>
<dbReference type="PANTHER" id="PTHR11706:SF54">
    <property type="entry name" value="METAL TRANSPORTER NRAMP1"/>
    <property type="match status" value="1"/>
</dbReference>
<evidence type="ECO:0000256" key="2">
    <source>
        <dbReference type="ARBA" id="ARBA00009965"/>
    </source>
</evidence>
<dbReference type="GO" id="GO:0005886">
    <property type="term" value="C:plasma membrane"/>
    <property type="evidence" value="ECO:0007669"/>
    <property type="project" value="TreeGrafter"/>
</dbReference>
<dbReference type="OrthoDB" id="409173at2759"/>
<dbReference type="GO" id="GO:0015086">
    <property type="term" value="F:cadmium ion transmembrane transporter activity"/>
    <property type="evidence" value="ECO:0007669"/>
    <property type="project" value="TreeGrafter"/>
</dbReference>
<dbReference type="GO" id="GO:0005384">
    <property type="term" value="F:manganese ion transmembrane transporter activity"/>
    <property type="evidence" value="ECO:0007669"/>
    <property type="project" value="TreeGrafter"/>
</dbReference>
<evidence type="ECO:0000256" key="7">
    <source>
        <dbReference type="SAM" id="Phobius"/>
    </source>
</evidence>
<feature type="transmembrane region" description="Helical" evidence="7">
    <location>
        <begin position="268"/>
        <end position="292"/>
    </location>
</feature>
<keyword evidence="9" id="KW-1185">Reference proteome</keyword>
<feature type="transmembrane region" description="Helical" evidence="7">
    <location>
        <begin position="227"/>
        <end position="247"/>
    </location>
</feature>
<dbReference type="PANTHER" id="PTHR11706">
    <property type="entry name" value="SOLUTE CARRIER PROTEIN FAMILY 11 MEMBER"/>
    <property type="match status" value="1"/>
</dbReference>
<evidence type="ECO:0000313" key="8">
    <source>
        <dbReference type="EMBL" id="PIN05981.1"/>
    </source>
</evidence>
<reference evidence="9" key="1">
    <citation type="journal article" date="2018" name="Gigascience">
        <title>Genome assembly of the Pink Ipe (Handroanthus impetiginosus, Bignoniaceae), a highly valued, ecologically keystone Neotropical timber forest tree.</title>
        <authorList>
            <person name="Silva-Junior O.B."/>
            <person name="Grattapaglia D."/>
            <person name="Novaes E."/>
            <person name="Collevatti R.G."/>
        </authorList>
    </citation>
    <scope>NUCLEOTIDE SEQUENCE [LARGE SCALE GENOMIC DNA]</scope>
    <source>
        <strain evidence="9">cv. UFG-1</strain>
    </source>
</reference>
<dbReference type="NCBIfam" id="TIGR01197">
    <property type="entry name" value="nramp"/>
    <property type="match status" value="1"/>
</dbReference>
<dbReference type="Proteomes" id="UP000231279">
    <property type="component" value="Unassembled WGS sequence"/>
</dbReference>
<feature type="transmembrane region" description="Helical" evidence="7">
    <location>
        <begin position="189"/>
        <end position="207"/>
    </location>
</feature>
<feature type="transmembrane region" description="Helical" evidence="7">
    <location>
        <begin position="397"/>
        <end position="417"/>
    </location>
</feature>
<feature type="transmembrane region" description="Helical" evidence="7">
    <location>
        <begin position="437"/>
        <end position="455"/>
    </location>
</feature>
<comment type="subcellular location">
    <subcellularLocation>
        <location evidence="1">Membrane</location>
        <topology evidence="1">Multi-pass membrane protein</topology>
    </subcellularLocation>
</comment>
<proteinExistence type="inferred from homology"/>
<protein>
    <submittedName>
        <fullName evidence="8">Mn2+ and Fe2+ transporters of the NRAMP family</fullName>
    </submittedName>
</protein>